<keyword evidence="2" id="KW-0812">Transmembrane</keyword>
<reference evidence="3" key="1">
    <citation type="submission" date="2021-02" db="EMBL/GenBank/DDBJ databases">
        <authorList>
            <person name="Dougan E. K."/>
            <person name="Rhodes N."/>
            <person name="Thang M."/>
            <person name="Chan C."/>
        </authorList>
    </citation>
    <scope>NUCLEOTIDE SEQUENCE</scope>
</reference>
<dbReference type="Proteomes" id="UP000604046">
    <property type="component" value="Unassembled WGS sequence"/>
</dbReference>
<feature type="transmembrane region" description="Helical" evidence="2">
    <location>
        <begin position="342"/>
        <end position="361"/>
    </location>
</feature>
<organism evidence="3 4">
    <name type="scientific">Symbiodinium natans</name>
    <dbReference type="NCBI Taxonomy" id="878477"/>
    <lineage>
        <taxon>Eukaryota</taxon>
        <taxon>Sar</taxon>
        <taxon>Alveolata</taxon>
        <taxon>Dinophyceae</taxon>
        <taxon>Suessiales</taxon>
        <taxon>Symbiodiniaceae</taxon>
        <taxon>Symbiodinium</taxon>
    </lineage>
</organism>
<feature type="transmembrane region" description="Helical" evidence="2">
    <location>
        <begin position="463"/>
        <end position="486"/>
    </location>
</feature>
<comment type="caution">
    <text evidence="3">The sequence shown here is derived from an EMBL/GenBank/DDBJ whole genome shotgun (WGS) entry which is preliminary data.</text>
</comment>
<feature type="transmembrane region" description="Helical" evidence="2">
    <location>
        <begin position="498"/>
        <end position="516"/>
    </location>
</feature>
<feature type="region of interest" description="Disordered" evidence="1">
    <location>
        <begin position="148"/>
        <end position="183"/>
    </location>
</feature>
<keyword evidence="2" id="KW-0472">Membrane</keyword>
<feature type="compositionally biased region" description="Pro residues" evidence="1">
    <location>
        <begin position="155"/>
        <end position="179"/>
    </location>
</feature>
<sequence>MSAVDAGLQALLDKAFGTAVGEIRREFKDFRTLQLQTAEQLSELLAGFQLLKEASFQNLQGGTSESLKSAPKMVEPLVRDPVAQVPRSRSNPAKIPSLEDLEMQIIRQASFGLRSAPLKSKQCSPVLPSDKALEIPASVREHSDPNVKSFCPVLVQPPPDPPNPPRPLPGQLEPQPPKQPNSLLGSEQLEAQVPPLAERRLSTSLSGQGRGSGLDSLSRHTVTQILTNRTSDPGTTSKIFLEKIGVRLWLDWSNMVTFIIILMSLCELVLSALLFNSGWRHHAELKTTSSLMVFSILAILLLRQMKRTLHSEDLNKAIELLDNFVRDSGQGLDWGSVAKKQWIRLLVLWAMFFLSFSTFQAVELGIEIPEVGSQSFSEPLLLLKVMILVTNSLSFAVCSLVVTNCADFLYNLLVGLEKTLDCWCADIMERPDFISGIESWNSLQALLKCAGREITPSFTALNLLGYAGILVALASFFSLLLDVAYIDSWSVVLHESGLIPFLYLFIVSVILFAKGASLSGKCRQVPAFVNQLGGDAGADTDRQYLVQFISDSAAGFIVHGVTLSRSDLLKQLHILIAILSGLAGALMRRHY</sequence>
<evidence type="ECO:0000313" key="4">
    <source>
        <dbReference type="Proteomes" id="UP000604046"/>
    </source>
</evidence>
<feature type="transmembrane region" description="Helical" evidence="2">
    <location>
        <begin position="256"/>
        <end position="279"/>
    </location>
</feature>
<evidence type="ECO:0000313" key="3">
    <source>
        <dbReference type="EMBL" id="CAE7352561.1"/>
    </source>
</evidence>
<protein>
    <submittedName>
        <fullName evidence="3">Uncharacterized protein</fullName>
    </submittedName>
</protein>
<dbReference type="AlphaFoldDB" id="A0A812PJI6"/>
<evidence type="ECO:0000256" key="2">
    <source>
        <dbReference type="SAM" id="Phobius"/>
    </source>
</evidence>
<dbReference type="EMBL" id="CAJNDS010002151">
    <property type="protein sequence ID" value="CAE7352561.1"/>
    <property type="molecule type" value="Genomic_DNA"/>
</dbReference>
<proteinExistence type="predicted"/>
<keyword evidence="4" id="KW-1185">Reference proteome</keyword>
<dbReference type="OrthoDB" id="10583969at2759"/>
<accession>A0A812PJI6</accession>
<evidence type="ECO:0000256" key="1">
    <source>
        <dbReference type="SAM" id="MobiDB-lite"/>
    </source>
</evidence>
<feature type="transmembrane region" description="Helical" evidence="2">
    <location>
        <begin position="381"/>
        <end position="402"/>
    </location>
</feature>
<feature type="transmembrane region" description="Helical" evidence="2">
    <location>
        <begin position="285"/>
        <end position="302"/>
    </location>
</feature>
<keyword evidence="2" id="KW-1133">Transmembrane helix</keyword>
<name>A0A812PJI6_9DINO</name>
<gene>
    <name evidence="3" type="ORF">SNAT2548_LOCUS18611</name>
</gene>